<name>A0A6C0LHR5_9ZZZZ</name>
<evidence type="ECO:0000313" key="2">
    <source>
        <dbReference type="EMBL" id="QHU30037.1"/>
    </source>
</evidence>
<dbReference type="AlphaFoldDB" id="A0A6C0LHR5"/>
<organism evidence="2">
    <name type="scientific">viral metagenome</name>
    <dbReference type="NCBI Taxonomy" id="1070528"/>
    <lineage>
        <taxon>unclassified sequences</taxon>
        <taxon>metagenomes</taxon>
        <taxon>organismal metagenomes</taxon>
    </lineage>
</organism>
<evidence type="ECO:0000259" key="1">
    <source>
        <dbReference type="Pfam" id="PF00149"/>
    </source>
</evidence>
<protein>
    <recommendedName>
        <fullName evidence="1">Calcineurin-like phosphoesterase domain-containing protein</fullName>
    </recommendedName>
</protein>
<dbReference type="GO" id="GO:0016787">
    <property type="term" value="F:hydrolase activity"/>
    <property type="evidence" value="ECO:0007669"/>
    <property type="project" value="InterPro"/>
</dbReference>
<dbReference type="PANTHER" id="PTHR37844:SF1">
    <property type="entry name" value="CALCINEURIN-LIKE PHOSPHOESTERASE DOMAIN-CONTAINING PROTEIN"/>
    <property type="match status" value="1"/>
</dbReference>
<proteinExistence type="predicted"/>
<reference evidence="2" key="1">
    <citation type="journal article" date="2020" name="Nature">
        <title>Giant virus diversity and host interactions through global metagenomics.</title>
        <authorList>
            <person name="Schulz F."/>
            <person name="Roux S."/>
            <person name="Paez-Espino D."/>
            <person name="Jungbluth S."/>
            <person name="Walsh D.A."/>
            <person name="Denef V.J."/>
            <person name="McMahon K.D."/>
            <person name="Konstantinidis K.T."/>
            <person name="Eloe-Fadrosh E.A."/>
            <person name="Kyrpides N.C."/>
            <person name="Woyke T."/>
        </authorList>
    </citation>
    <scope>NUCLEOTIDE SEQUENCE</scope>
    <source>
        <strain evidence="2">GVMAG-M-3300027833-11</strain>
    </source>
</reference>
<dbReference type="InterPro" id="IPR029052">
    <property type="entry name" value="Metallo-depent_PP-like"/>
</dbReference>
<accession>A0A6C0LHR5</accession>
<dbReference type="EMBL" id="MN740503">
    <property type="protein sequence ID" value="QHU30037.1"/>
    <property type="molecule type" value="Genomic_DNA"/>
</dbReference>
<dbReference type="Pfam" id="PF00149">
    <property type="entry name" value="Metallophos"/>
    <property type="match status" value="1"/>
</dbReference>
<feature type="domain" description="Calcineurin-like phosphoesterase" evidence="1">
    <location>
        <begin position="1"/>
        <end position="214"/>
    </location>
</feature>
<dbReference type="SUPFAM" id="SSF56300">
    <property type="entry name" value="Metallo-dependent phosphatases"/>
    <property type="match status" value="1"/>
</dbReference>
<sequence length="250" mass="29120">MKIQVISDIHLEERDKIPLIMPDSDILFLAGDIGVIGNKLYKEFLQYCNDNWETILYVLGNHELYSETHSLCELSNQYKDYIKQFNNITLLDHDKCRFSGYVIIGCTLWGNFDKETHISGTPKKISIRNKDKLEPIGTSKITKLHKYSHEWIKNNIDPTSPTIILTHFPVTLENDKVRQLKHREEDEEVLKEYGAEMNLTSDVGIICISGHTHYSHDFNRDGVRYISNQLGYPDEERDDICNYTDCVYKI</sequence>
<dbReference type="InterPro" id="IPR004843">
    <property type="entry name" value="Calcineurin-like_PHP"/>
</dbReference>
<dbReference type="Gene3D" id="3.60.21.10">
    <property type="match status" value="1"/>
</dbReference>
<dbReference type="PANTHER" id="PTHR37844">
    <property type="entry name" value="SER/THR PROTEIN PHOSPHATASE SUPERFAMILY (AFU_ORTHOLOGUE AFUA_1G14840)"/>
    <property type="match status" value="1"/>
</dbReference>